<evidence type="ECO:0000256" key="1">
    <source>
        <dbReference type="ARBA" id="ARBA00023125"/>
    </source>
</evidence>
<dbReference type="InterPro" id="IPR010982">
    <property type="entry name" value="Lambda_DNA-bd_dom_sf"/>
</dbReference>
<dbReference type="InterPro" id="IPR001387">
    <property type="entry name" value="Cro/C1-type_HTH"/>
</dbReference>
<keyword evidence="1" id="KW-0238">DNA-binding</keyword>
<reference evidence="3" key="1">
    <citation type="submission" date="2024-01" db="EMBL/GenBank/DDBJ databases">
        <title>Sequencing the genomes of a sandfly, Sergentomyia squamirostris, and its two endosymbionts.</title>
        <authorList>
            <person name="Itokawa K."/>
            <person name="Sanjoba C."/>
        </authorList>
    </citation>
    <scope>NUCLEOTIDE SEQUENCE</scope>
    <source>
        <strain evidence="3">WSSQ</strain>
    </source>
</reference>
<dbReference type="Pfam" id="PF01381">
    <property type="entry name" value="HTH_3"/>
    <property type="match status" value="1"/>
</dbReference>
<proteinExistence type="predicted"/>
<dbReference type="PANTHER" id="PTHR46558:SF4">
    <property type="entry name" value="DNA-BIDING PHAGE PROTEIN"/>
    <property type="match status" value="1"/>
</dbReference>
<dbReference type="GO" id="GO:0003677">
    <property type="term" value="F:DNA binding"/>
    <property type="evidence" value="ECO:0007669"/>
    <property type="project" value="UniProtKB-KW"/>
</dbReference>
<sequence length="111" mass="12780">MELGKKIKELRLYCGLTQTELGKRIGVSYRQIQRYENSSNQILASRLYDLAKALSINVADFFTDVHADSHESYDEEILKLVKGYNEIKSKRLRSVVYILVKSFSQSILSDT</sequence>
<feature type="domain" description="HTH cro/C1-type" evidence="2">
    <location>
        <begin position="7"/>
        <end position="61"/>
    </location>
</feature>
<evidence type="ECO:0000313" key="3">
    <source>
        <dbReference type="EMBL" id="BFD47079.1"/>
    </source>
</evidence>
<dbReference type="PROSITE" id="PS50943">
    <property type="entry name" value="HTH_CROC1"/>
    <property type="match status" value="1"/>
</dbReference>
<evidence type="ECO:0000259" key="2">
    <source>
        <dbReference type="PROSITE" id="PS50943"/>
    </source>
</evidence>
<dbReference type="PANTHER" id="PTHR46558">
    <property type="entry name" value="TRACRIPTIONAL REGULATORY PROTEIN-RELATED-RELATED"/>
    <property type="match status" value="1"/>
</dbReference>
<protein>
    <recommendedName>
        <fullName evidence="2">HTH cro/C1-type domain-containing protein</fullName>
    </recommendedName>
</protein>
<gene>
    <name evidence="3" type="ORF">DMENIID0003_01530</name>
</gene>
<dbReference type="Gene3D" id="1.10.260.40">
    <property type="entry name" value="lambda repressor-like DNA-binding domains"/>
    <property type="match status" value="1"/>
</dbReference>
<dbReference type="CDD" id="cd00093">
    <property type="entry name" value="HTH_XRE"/>
    <property type="match status" value="1"/>
</dbReference>
<dbReference type="SUPFAM" id="SSF47413">
    <property type="entry name" value="lambda repressor-like DNA-binding domains"/>
    <property type="match status" value="1"/>
</dbReference>
<dbReference type="SMART" id="SM00530">
    <property type="entry name" value="HTH_XRE"/>
    <property type="match status" value="1"/>
</dbReference>
<dbReference type="EMBL" id="AP029172">
    <property type="protein sequence ID" value="BFD47079.1"/>
    <property type="molecule type" value="Genomic_DNA"/>
</dbReference>
<name>A0AAT9GBH2_9RICK</name>
<dbReference type="AlphaFoldDB" id="A0AAT9GBH2"/>
<accession>A0AAT9GBH2</accession>
<organism evidence="3">
    <name type="scientific">Wolbachia endosymbiont of Sergentomyia squamirostris</name>
    <dbReference type="NCBI Taxonomy" id="3113640"/>
    <lineage>
        <taxon>Bacteria</taxon>
        <taxon>Pseudomonadati</taxon>
        <taxon>Pseudomonadota</taxon>
        <taxon>Alphaproteobacteria</taxon>
        <taxon>Rickettsiales</taxon>
        <taxon>Anaplasmataceae</taxon>
        <taxon>Wolbachieae</taxon>
        <taxon>Wolbachia</taxon>
    </lineage>
</organism>